<evidence type="ECO:0000256" key="6">
    <source>
        <dbReference type="ARBA" id="ARBA00022833"/>
    </source>
</evidence>
<feature type="binding site" evidence="7">
    <location>
        <position position="124"/>
    </location>
    <ligand>
        <name>Zn(2+)</name>
        <dbReference type="ChEBI" id="CHEBI:29105"/>
        <note>catalytic</note>
    </ligand>
</feature>
<dbReference type="GO" id="GO:0008270">
    <property type="term" value="F:zinc ion binding"/>
    <property type="evidence" value="ECO:0007669"/>
    <property type="project" value="UniProtKB-UniRule"/>
</dbReference>
<dbReference type="RefSeq" id="WP_121221453.1">
    <property type="nucleotide sequence ID" value="NZ_RBIG01000003.1"/>
</dbReference>
<dbReference type="PANTHER" id="PTHR46986">
    <property type="entry name" value="ENDORIBONUCLEASE YBEY, CHLOROPLASTIC"/>
    <property type="match status" value="1"/>
</dbReference>
<gene>
    <name evidence="7" type="primary">ybeY</name>
    <name evidence="8" type="ORF">BCL74_3190</name>
</gene>
<comment type="caution">
    <text evidence="8">The sequence shown here is derived from an EMBL/GenBank/DDBJ whole genome shotgun (WGS) entry which is preliminary data.</text>
</comment>
<evidence type="ECO:0000256" key="2">
    <source>
        <dbReference type="ARBA" id="ARBA00022722"/>
    </source>
</evidence>
<keyword evidence="5 7" id="KW-0378">Hydrolase</keyword>
<comment type="function">
    <text evidence="7">Single strand-specific metallo-endoribonuclease involved in late-stage 70S ribosome quality control and in maturation of the 3' terminus of the 16S rRNA.</text>
</comment>
<protein>
    <recommendedName>
        <fullName evidence="7">Endoribonuclease YbeY</fullName>
        <ecNumber evidence="7">3.1.-.-</ecNumber>
    </recommendedName>
</protein>
<dbReference type="EMBL" id="RBIG01000003">
    <property type="protein sequence ID" value="RKQ68708.1"/>
    <property type="molecule type" value="Genomic_DNA"/>
</dbReference>
<dbReference type="InterPro" id="IPR023091">
    <property type="entry name" value="MetalPrtase_cat_dom_sf_prd"/>
</dbReference>
<evidence type="ECO:0000256" key="7">
    <source>
        <dbReference type="HAMAP-Rule" id="MF_00009"/>
    </source>
</evidence>
<name>A0A420WCK8_9PROT</name>
<reference evidence="8 9" key="1">
    <citation type="submission" date="2018-10" db="EMBL/GenBank/DDBJ databases">
        <title>Comparative analysis of microorganisms from saline springs in Andes Mountain Range, Colombia.</title>
        <authorList>
            <person name="Rubin E."/>
        </authorList>
    </citation>
    <scope>NUCLEOTIDE SEQUENCE [LARGE SCALE GENOMIC DNA]</scope>
    <source>
        <strain evidence="8 9">USBA 36</strain>
    </source>
</reference>
<dbReference type="GO" id="GO:0004222">
    <property type="term" value="F:metalloendopeptidase activity"/>
    <property type="evidence" value="ECO:0007669"/>
    <property type="project" value="InterPro"/>
</dbReference>
<dbReference type="SUPFAM" id="SSF55486">
    <property type="entry name" value="Metalloproteases ('zincins'), catalytic domain"/>
    <property type="match status" value="1"/>
</dbReference>
<dbReference type="HAMAP" id="MF_00009">
    <property type="entry name" value="Endoribonucl_YbeY"/>
    <property type="match status" value="1"/>
</dbReference>
<evidence type="ECO:0000313" key="9">
    <source>
        <dbReference type="Proteomes" id="UP000277424"/>
    </source>
</evidence>
<comment type="similarity">
    <text evidence="1 7">Belongs to the endoribonuclease YbeY family.</text>
</comment>
<dbReference type="InterPro" id="IPR002036">
    <property type="entry name" value="YbeY"/>
</dbReference>
<dbReference type="EC" id="3.1.-.-" evidence="7"/>
<sequence>MSATTAIEIAVDIADPAWPAAVPGLEELVVRAAQAALASAEVPNGPAELAVRLTGDAELQALNLQYRGKDKPTNVLSFTGDPEDAFPGEPVSLGDLALAYETVAREASEQGKSLADHLSHLIVHGTLHVLGYDHETEEEAAEMEALEVRILSGFGIADPYLPGPALEAGAGFLKEA</sequence>
<dbReference type="GO" id="GO:0006364">
    <property type="term" value="P:rRNA processing"/>
    <property type="evidence" value="ECO:0007669"/>
    <property type="project" value="UniProtKB-UniRule"/>
</dbReference>
<keyword evidence="2 7" id="KW-0540">Nuclease</keyword>
<keyword evidence="4 7" id="KW-0255">Endonuclease</keyword>
<dbReference type="AlphaFoldDB" id="A0A420WCK8"/>
<evidence type="ECO:0000256" key="5">
    <source>
        <dbReference type="ARBA" id="ARBA00022801"/>
    </source>
</evidence>
<keyword evidence="3 7" id="KW-0479">Metal-binding</keyword>
<comment type="cofactor">
    <cofactor evidence="7">
        <name>Zn(2+)</name>
        <dbReference type="ChEBI" id="CHEBI:29105"/>
    </cofactor>
    <text evidence="7">Binds 1 zinc ion.</text>
</comment>
<keyword evidence="7" id="KW-0690">Ribosome biogenesis</keyword>
<feature type="binding site" evidence="7">
    <location>
        <position position="128"/>
    </location>
    <ligand>
        <name>Zn(2+)</name>
        <dbReference type="ChEBI" id="CHEBI:29105"/>
        <note>catalytic</note>
    </ligand>
</feature>
<dbReference type="NCBIfam" id="TIGR00043">
    <property type="entry name" value="rRNA maturation RNase YbeY"/>
    <property type="match status" value="1"/>
</dbReference>
<dbReference type="GO" id="GO:0005737">
    <property type="term" value="C:cytoplasm"/>
    <property type="evidence" value="ECO:0007669"/>
    <property type="project" value="UniProtKB-SubCell"/>
</dbReference>
<accession>A0A420WCK8</accession>
<keyword evidence="7" id="KW-0698">rRNA processing</keyword>
<dbReference type="OrthoDB" id="9807740at2"/>
<proteinExistence type="inferred from homology"/>
<feature type="binding site" evidence="7">
    <location>
        <position position="134"/>
    </location>
    <ligand>
        <name>Zn(2+)</name>
        <dbReference type="ChEBI" id="CHEBI:29105"/>
        <note>catalytic</note>
    </ligand>
</feature>
<evidence type="ECO:0000256" key="3">
    <source>
        <dbReference type="ARBA" id="ARBA00022723"/>
    </source>
</evidence>
<evidence type="ECO:0000256" key="4">
    <source>
        <dbReference type="ARBA" id="ARBA00022759"/>
    </source>
</evidence>
<dbReference type="Proteomes" id="UP000277424">
    <property type="component" value="Unassembled WGS sequence"/>
</dbReference>
<dbReference type="Gene3D" id="3.40.390.30">
    <property type="entry name" value="Metalloproteases ('zincins'), catalytic domain"/>
    <property type="match status" value="1"/>
</dbReference>
<keyword evidence="6 7" id="KW-0862">Zinc</keyword>
<dbReference type="PANTHER" id="PTHR46986:SF1">
    <property type="entry name" value="ENDORIBONUCLEASE YBEY, CHLOROPLASTIC"/>
    <property type="match status" value="1"/>
</dbReference>
<evidence type="ECO:0000256" key="1">
    <source>
        <dbReference type="ARBA" id="ARBA00010875"/>
    </source>
</evidence>
<keyword evidence="7" id="KW-0963">Cytoplasm</keyword>
<comment type="subcellular location">
    <subcellularLocation>
        <location evidence="7">Cytoplasm</location>
    </subcellularLocation>
</comment>
<organism evidence="8 9">
    <name type="scientific">Oceanibaculum indicum</name>
    <dbReference type="NCBI Taxonomy" id="526216"/>
    <lineage>
        <taxon>Bacteria</taxon>
        <taxon>Pseudomonadati</taxon>
        <taxon>Pseudomonadota</taxon>
        <taxon>Alphaproteobacteria</taxon>
        <taxon>Rhodospirillales</taxon>
        <taxon>Oceanibaculaceae</taxon>
        <taxon>Oceanibaculum</taxon>
    </lineage>
</organism>
<dbReference type="GO" id="GO:0004521">
    <property type="term" value="F:RNA endonuclease activity"/>
    <property type="evidence" value="ECO:0007669"/>
    <property type="project" value="UniProtKB-UniRule"/>
</dbReference>
<evidence type="ECO:0000313" key="8">
    <source>
        <dbReference type="EMBL" id="RKQ68708.1"/>
    </source>
</evidence>
<dbReference type="Pfam" id="PF02130">
    <property type="entry name" value="YbeY"/>
    <property type="match status" value="1"/>
</dbReference>